<dbReference type="EMBL" id="MJFZ01000040">
    <property type="protein sequence ID" value="RAW40854.1"/>
    <property type="molecule type" value="Genomic_DNA"/>
</dbReference>
<evidence type="ECO:0000313" key="7">
    <source>
        <dbReference type="Proteomes" id="UP000251314"/>
    </source>
</evidence>
<dbReference type="OrthoDB" id="10302946at2759"/>
<dbReference type="Proteomes" id="UP000736787">
    <property type="component" value="Unassembled WGS sequence"/>
</dbReference>
<organism evidence="6 7">
    <name type="scientific">Phytophthora cactorum</name>
    <dbReference type="NCBI Taxonomy" id="29920"/>
    <lineage>
        <taxon>Eukaryota</taxon>
        <taxon>Sar</taxon>
        <taxon>Stramenopiles</taxon>
        <taxon>Oomycota</taxon>
        <taxon>Peronosporomycetes</taxon>
        <taxon>Peronosporales</taxon>
        <taxon>Peronosporaceae</taxon>
        <taxon>Phytophthora</taxon>
    </lineage>
</organism>
<feature type="region of interest" description="Disordered" evidence="1">
    <location>
        <begin position="109"/>
        <end position="147"/>
    </location>
</feature>
<evidence type="ECO:0000313" key="6">
    <source>
        <dbReference type="EMBL" id="RAW40854.1"/>
    </source>
</evidence>
<dbReference type="EMBL" id="RCMV01000017">
    <property type="protein sequence ID" value="KAG3228364.1"/>
    <property type="molecule type" value="Genomic_DNA"/>
</dbReference>
<evidence type="ECO:0000313" key="4">
    <source>
        <dbReference type="EMBL" id="KAG2954479.1"/>
    </source>
</evidence>
<accession>A0A329SVK3</accession>
<reference evidence="6 7" key="1">
    <citation type="submission" date="2018-01" db="EMBL/GenBank/DDBJ databases">
        <title>Draft genome of the strawberry crown rot pathogen Phytophthora cactorum.</title>
        <authorList>
            <person name="Armitage A.D."/>
            <person name="Lysoe E."/>
            <person name="Nellist C.F."/>
            <person name="Harrison R.J."/>
            <person name="Brurberg M.B."/>
        </authorList>
    </citation>
    <scope>NUCLEOTIDE SEQUENCE [LARGE SCALE GENOMIC DNA]</scope>
    <source>
        <strain evidence="6 7">10300</strain>
    </source>
</reference>
<dbReference type="Proteomes" id="UP000774804">
    <property type="component" value="Unassembled WGS sequence"/>
</dbReference>
<dbReference type="EMBL" id="RCMG01000031">
    <property type="protein sequence ID" value="KAG2867032.1"/>
    <property type="molecule type" value="Genomic_DNA"/>
</dbReference>
<proteinExistence type="predicted"/>
<dbReference type="EMBL" id="RCMK01000013">
    <property type="protein sequence ID" value="KAG2954479.1"/>
    <property type="molecule type" value="Genomic_DNA"/>
</dbReference>
<dbReference type="AlphaFoldDB" id="A0A329SVK3"/>
<feature type="region of interest" description="Disordered" evidence="1">
    <location>
        <begin position="1"/>
        <end position="96"/>
    </location>
</feature>
<gene>
    <name evidence="6" type="ORF">PC110_g2923</name>
    <name evidence="2" type="ORF">PC113_g2299</name>
    <name evidence="3" type="ORF">PC115_g803</name>
    <name evidence="4" type="ORF">PC117_g1169</name>
    <name evidence="5" type="ORF">PC129_g1140</name>
</gene>
<dbReference type="Proteomes" id="UP000760860">
    <property type="component" value="Unassembled WGS sequence"/>
</dbReference>
<comment type="caution">
    <text evidence="6">The sequence shown here is derived from an EMBL/GenBank/DDBJ whole genome shotgun (WGS) entry which is preliminary data.</text>
</comment>
<evidence type="ECO:0000256" key="1">
    <source>
        <dbReference type="SAM" id="MobiDB-lite"/>
    </source>
</evidence>
<evidence type="ECO:0000313" key="5">
    <source>
        <dbReference type="EMBL" id="KAG3228364.1"/>
    </source>
</evidence>
<dbReference type="EMBL" id="RCMI01000009">
    <property type="protein sequence ID" value="KAG2943458.1"/>
    <property type="molecule type" value="Genomic_DNA"/>
</dbReference>
<evidence type="ECO:0000313" key="3">
    <source>
        <dbReference type="EMBL" id="KAG2943458.1"/>
    </source>
</evidence>
<dbReference type="Proteomes" id="UP000735874">
    <property type="component" value="Unassembled WGS sequence"/>
</dbReference>
<feature type="compositionally biased region" description="Basic and acidic residues" evidence="1">
    <location>
        <begin position="28"/>
        <end position="37"/>
    </location>
</feature>
<protein>
    <submittedName>
        <fullName evidence="6">Uncharacterized protein</fullName>
    </submittedName>
</protein>
<reference evidence="2" key="2">
    <citation type="submission" date="2018-10" db="EMBL/GenBank/DDBJ databases">
        <title>Effector identification in a new, highly contiguous assembly of the strawberry crown rot pathogen Phytophthora cactorum.</title>
        <authorList>
            <person name="Armitage A.D."/>
            <person name="Nellist C.F."/>
            <person name="Bates H."/>
            <person name="Vickerstaff R.J."/>
            <person name="Harrison R.J."/>
        </authorList>
    </citation>
    <scope>NUCLEOTIDE SEQUENCE</scope>
    <source>
        <strain evidence="2">15-7</strain>
        <strain evidence="3">4032</strain>
        <strain evidence="4">4040</strain>
        <strain evidence="5">P421</strain>
    </source>
</reference>
<sequence>MLVHAYSQSSVREQLNAQYSERSSTRKGGRDGVETRRASRRSRSLRGKVPVEQKSLYEVQRKTRGANAAQRKVPLEEKESSVVEDESFPESSVQDGHQVLAVNNSAAEDCVDDGEDGAGSVGSEPDFAENKSGTPDEADEASEGDAVLVDPPVAGRVSDTCSRMKKSKSWLAWTLSIRTMCLRSRKNARCRQSRRTWCYQAPKSPVLKQRYNDNVKKRPKSPPRR</sequence>
<dbReference type="Proteomes" id="UP000251314">
    <property type="component" value="Unassembled WGS sequence"/>
</dbReference>
<name>A0A329SVK3_9STRA</name>
<feature type="compositionally biased region" description="Polar residues" evidence="1">
    <location>
        <begin position="1"/>
        <end position="22"/>
    </location>
</feature>
<dbReference type="VEuPathDB" id="FungiDB:PC110_g2923"/>
<evidence type="ECO:0000313" key="2">
    <source>
        <dbReference type="EMBL" id="KAG2867032.1"/>
    </source>
</evidence>
<keyword evidence="7" id="KW-1185">Reference proteome</keyword>